<proteinExistence type="inferred from homology"/>
<keyword evidence="8" id="KW-0175">Coiled coil</keyword>
<comment type="function">
    <text evidence="7">Involved in nucleolar processing of pre-18S ribosomal RNA.</text>
</comment>
<evidence type="ECO:0000313" key="10">
    <source>
        <dbReference type="EMBL" id="KAK6623371.1"/>
    </source>
</evidence>
<keyword evidence="5 7" id="KW-0539">Nucleus</keyword>
<organism evidence="10 11">
    <name type="scientific">Polyplax serrata</name>
    <name type="common">Common mouse louse</name>
    <dbReference type="NCBI Taxonomy" id="468196"/>
    <lineage>
        <taxon>Eukaryota</taxon>
        <taxon>Metazoa</taxon>
        <taxon>Ecdysozoa</taxon>
        <taxon>Arthropoda</taxon>
        <taxon>Hexapoda</taxon>
        <taxon>Insecta</taxon>
        <taxon>Pterygota</taxon>
        <taxon>Neoptera</taxon>
        <taxon>Paraneoptera</taxon>
        <taxon>Psocodea</taxon>
        <taxon>Troctomorpha</taxon>
        <taxon>Phthiraptera</taxon>
        <taxon>Anoplura</taxon>
        <taxon>Polyplacidae</taxon>
        <taxon>Polyplax</taxon>
    </lineage>
</organism>
<dbReference type="InterPro" id="IPR012954">
    <property type="entry name" value="BP28_C_dom"/>
</dbReference>
<reference evidence="10 11" key="1">
    <citation type="submission" date="2023-10" db="EMBL/GenBank/DDBJ databases">
        <title>Genomes of two closely related lineages of the louse Polyplax serrata with different host specificities.</title>
        <authorList>
            <person name="Martinu J."/>
            <person name="Tarabai H."/>
            <person name="Stefka J."/>
            <person name="Hypsa V."/>
        </authorList>
    </citation>
    <scope>NUCLEOTIDE SEQUENCE [LARGE SCALE GENOMIC DNA]</scope>
    <source>
        <strain evidence="10">HR10_N</strain>
    </source>
</reference>
<dbReference type="Pfam" id="PF23243">
    <property type="entry name" value="HEAT_HEATR1"/>
    <property type="match status" value="1"/>
</dbReference>
<evidence type="ECO:0000256" key="1">
    <source>
        <dbReference type="ARBA" id="ARBA00004604"/>
    </source>
</evidence>
<dbReference type="PANTHER" id="PTHR13457:SF1">
    <property type="entry name" value="HEAT REPEAT-CONTAINING PROTEIN 1"/>
    <property type="match status" value="1"/>
</dbReference>
<dbReference type="InterPro" id="IPR011989">
    <property type="entry name" value="ARM-like"/>
</dbReference>
<dbReference type="GO" id="GO:0045943">
    <property type="term" value="P:positive regulation of transcription by RNA polymerase I"/>
    <property type="evidence" value="ECO:0007669"/>
    <property type="project" value="TreeGrafter"/>
</dbReference>
<feature type="domain" description="BP28 C-terminal" evidence="9">
    <location>
        <begin position="1686"/>
        <end position="1839"/>
    </location>
</feature>
<evidence type="ECO:0000256" key="7">
    <source>
        <dbReference type="RuleBase" id="RU367065"/>
    </source>
</evidence>
<dbReference type="InterPro" id="IPR022125">
    <property type="entry name" value="U3snoRNP10_N"/>
</dbReference>
<comment type="caution">
    <text evidence="10">The sequence shown here is derived from an EMBL/GenBank/DDBJ whole genome shotgun (WGS) entry which is preliminary data.</text>
</comment>
<evidence type="ECO:0000256" key="2">
    <source>
        <dbReference type="ARBA" id="ARBA00010559"/>
    </source>
</evidence>
<comment type="similarity">
    <text evidence="2 7">Belongs to the HEATR1/UTP10 family.</text>
</comment>
<dbReference type="EMBL" id="JAWJWE010000038">
    <property type="protein sequence ID" value="KAK6623371.1"/>
    <property type="molecule type" value="Genomic_DNA"/>
</dbReference>
<name>A0AAN8S108_POLSC</name>
<dbReference type="InterPro" id="IPR040191">
    <property type="entry name" value="UTP10"/>
</dbReference>
<dbReference type="GO" id="GO:0030686">
    <property type="term" value="C:90S preribosome"/>
    <property type="evidence" value="ECO:0007669"/>
    <property type="project" value="TreeGrafter"/>
</dbReference>
<dbReference type="GO" id="GO:0034455">
    <property type="term" value="C:t-UTP complex"/>
    <property type="evidence" value="ECO:0007669"/>
    <property type="project" value="TreeGrafter"/>
</dbReference>
<protein>
    <recommendedName>
        <fullName evidence="7">HEAT repeat-containing protein 1</fullName>
    </recommendedName>
</protein>
<evidence type="ECO:0000256" key="4">
    <source>
        <dbReference type="ARBA" id="ARBA00022552"/>
    </source>
</evidence>
<dbReference type="PANTHER" id="PTHR13457">
    <property type="entry name" value="BAP28"/>
    <property type="match status" value="1"/>
</dbReference>
<comment type="subcellular location">
    <subcellularLocation>
        <location evidence="1 7">Nucleus</location>
        <location evidence="1 7">Nucleolus</location>
    </subcellularLocation>
</comment>
<feature type="coiled-coil region" evidence="8">
    <location>
        <begin position="1942"/>
        <end position="1969"/>
    </location>
</feature>
<evidence type="ECO:0000256" key="5">
    <source>
        <dbReference type="ARBA" id="ARBA00023242"/>
    </source>
</evidence>
<dbReference type="Proteomes" id="UP001372834">
    <property type="component" value="Unassembled WGS sequence"/>
</dbReference>
<dbReference type="InterPro" id="IPR056473">
    <property type="entry name" value="HEAT_Utp10/HEAT1"/>
</dbReference>
<dbReference type="SMART" id="SM01036">
    <property type="entry name" value="BP28CT"/>
    <property type="match status" value="1"/>
</dbReference>
<sequence length="1976" mass="224357">MATSLAEQLRKLALPESSLETDKRKRISLLFDPAEAAKLDKDAFFEIGLDGLKGLVSLEPAFESFTETLFDLSSRFLSRTVESKEINKKLDKNIQKFLRLLSPYLLLKQSHKALEWLIYRYQIHSFNIDDILALILPYHETKIFVKILQLINLNAPNATQWKWLAKLKAEGVHLPKSVVINHALSDSSFLRFICDNTLKTISENKKHDCAEKLGTLMTFYASIVANVFSKKEFSNHHMTIVLPSLVKALTSDLKDFRAAGYITAGQLVSCNQVEKDLIDKLLELILNEENDMQNERILLLLLIFQTQSPAPKFPPNSIGKLSAFTNEIIKLAGTGVQVGPLVLQIVDTCLESILNSESDIVDAQILCYTIATEIKCDLEHCKTLICLIDSAYNELSDKMKNDKNEGEDSGILRWMKELILSAIDKHNAILEKDKTDDKYIELREKWKSPEELTLQESALLDLMKKCQGEHRESAWLQLRPLLLHRIRNPNVFEALCKVAPFYDNLVLLLCLNKLLHLKNTETDKAAILNKISKSRFGENNPHIMEIHKLSTKKSKGGMVEKLETYFFKQQKESDNAIEFEPWLAALQELKQMDFISDGSETWCFSLRVLLVTLPEKFNATYVLRLMSLLSTLKKSKLKIKFEILSSIIKYLGTNKKKFTWYDLSTRDSEIWLKVRILEYLLEGLYNDESFQDDYNAMLNEFSVTCFSSQQELVRLLGAVCYGTPRNIDNKSEFKVSPTLQIYALHKCWKQLKSEDELVSNAFKPELTVIVCYLLITLNNESAAVRQACLHVLEALSALLSGNSKAYPEVALLEKLRRRFEEISLDCNQVNVALYCSLSPSESVQATLPQSLANYLSATRSRIFGIITAEDTPLYISLKLLQLLDNVNSSEIIEQLIDLNLRSLRTSKESEQSRMVLANFWSRVNETTSEIFEKQIIWELVTKSIKHEKCDGLSPAVSFLKCITREVFDKLPPTRKFQLVECMVETRSETESPVVSSTIASVMKKIFLDCKIILPMINQMSSLFNLPQKRRESARNSKGHEQPVVIERKEWKNGISLLELIQSKKRLVNSNVLIQPLFDVLKICLDQEEQTTFEYAKQLVLGCLLDCCKKLSTEKEDVNENNLNVELVVHCLRASPNPQTHHHALMLLSYLSAVIPKQVIHNVMAIFTFMGTSVARMDDEHSVKVVTQVVEAVVPVLVKAISTEHEDLQTVTAEILRVFVWAVKDIPQHRRKPLLLQLLITLQPENCLWIFLLLLLENHVQQGDANKVDGSAMPMSHCLGLQLCLSASPKIVLQSVVKIINYLISIPMEYMNKEGRAEKVQGRSVNKKSDGLFDMDSHTPKQLRHFCYTVLTFLNTLLADNNFIVQVAEQTSSQETILEEALKETIAAVMKYTPIVKKQLDKLQTKFWKAMTHQCYEIVDKFVLLVPNEMLLSIIKKLLNHPMRSLRRKALDLLNSLLQQDHQDFSKDEKTCLMALLNPIVEIINSIGNDGKQQELLLQQTALLTLKLLVKVLCSEHVETFKQVLIDICEILKSNKLEGPLMGSVMLAIAELVTSLKAHSVSELPVFMPLMLKEFSKNSSPTRFNELGLNSITLAIHRVVDVMPNFLSPYLDSILFSVCTVSVRAVDKPDLSKKLSQIRQKLGANVEHRILIPAIRRSYTKLIESEEYESTAPLFATLSSSFAAFPDVSKIVPEISQLFISALSFRSDCDVESKDVELGDIDKVEQNVIDALVPFVLKLSESLFKPLYYQIFHWASEHKDRAITFFRLSHALAESLKGLFVLFAGHFLQKAANLLDATNLSKTEEDYFGNSTKGVTKSIALLESILKTLHSVFLYDSTESSNFLNKDKFEVLLHPLVDQLENPLGGIEELEKRTSTLLTPCLAQMALATDDTLWKSLNYQVLVKTKSILPQIRIGALETIVAIASKLGEDYLMLLPETIGSLAELLEDENEKVETAMKNAIQRMEDVLGQPIREYFQ</sequence>
<evidence type="ECO:0000256" key="3">
    <source>
        <dbReference type="ARBA" id="ARBA00022517"/>
    </source>
</evidence>
<evidence type="ECO:0000259" key="9">
    <source>
        <dbReference type="SMART" id="SM01036"/>
    </source>
</evidence>
<keyword evidence="4 7" id="KW-0698">rRNA processing</keyword>
<dbReference type="GO" id="GO:0032040">
    <property type="term" value="C:small-subunit processome"/>
    <property type="evidence" value="ECO:0007669"/>
    <property type="project" value="TreeGrafter"/>
</dbReference>
<keyword evidence="6 7" id="KW-0687">Ribonucleoprotein</keyword>
<dbReference type="Pfam" id="PF12397">
    <property type="entry name" value="U3snoRNP10"/>
    <property type="match status" value="1"/>
</dbReference>
<evidence type="ECO:0000256" key="8">
    <source>
        <dbReference type="SAM" id="Coils"/>
    </source>
</evidence>
<evidence type="ECO:0000256" key="6">
    <source>
        <dbReference type="ARBA" id="ARBA00023274"/>
    </source>
</evidence>
<keyword evidence="3 7" id="KW-0690">Ribosome biogenesis</keyword>
<gene>
    <name evidence="10" type="ORF">RUM43_009223</name>
</gene>
<dbReference type="SUPFAM" id="SSF48371">
    <property type="entry name" value="ARM repeat"/>
    <property type="match status" value="2"/>
</dbReference>
<dbReference type="Gene3D" id="1.25.10.10">
    <property type="entry name" value="Leucine-rich Repeat Variant"/>
    <property type="match status" value="2"/>
</dbReference>
<dbReference type="GO" id="GO:0000462">
    <property type="term" value="P:maturation of SSU-rRNA from tricistronic rRNA transcript (SSU-rRNA, 5.8S rRNA, LSU-rRNA)"/>
    <property type="evidence" value="ECO:0007669"/>
    <property type="project" value="TreeGrafter"/>
</dbReference>
<accession>A0AAN8S108</accession>
<evidence type="ECO:0000313" key="11">
    <source>
        <dbReference type="Proteomes" id="UP001372834"/>
    </source>
</evidence>
<dbReference type="InterPro" id="IPR016024">
    <property type="entry name" value="ARM-type_fold"/>
</dbReference>
<dbReference type="GO" id="GO:0030515">
    <property type="term" value="F:snoRNA binding"/>
    <property type="evidence" value="ECO:0007669"/>
    <property type="project" value="TreeGrafter"/>
</dbReference>
<dbReference type="Pfam" id="PF08146">
    <property type="entry name" value="BP28CT"/>
    <property type="match status" value="1"/>
</dbReference>